<dbReference type="Proteomes" id="UP001381003">
    <property type="component" value="Chromosome"/>
</dbReference>
<feature type="compositionally biased region" description="Low complexity" evidence="1">
    <location>
        <begin position="1"/>
        <end position="12"/>
    </location>
</feature>
<sequence length="153" mass="16860">MLENDLQPARLPRPGRRQPARRRAAGHDRLNRPARVSRVQRGRDEGPLPSSAAPAGHPDRRHCGGAVGKRRWFCHEPRCGTGTFATQVPRLARSTRRLKDRVVAAVIESCRAAAEVARAHRVSWWLVQAALTSAAASVLPDVDDVARHSVGHR</sequence>
<keyword evidence="3" id="KW-1185">Reference proteome</keyword>
<organism evidence="2 3">
    <name type="scientific">Janibacter terrae</name>
    <dbReference type="NCBI Taxonomy" id="103817"/>
    <lineage>
        <taxon>Bacteria</taxon>
        <taxon>Bacillati</taxon>
        <taxon>Actinomycetota</taxon>
        <taxon>Actinomycetes</taxon>
        <taxon>Micrococcales</taxon>
        <taxon>Intrasporangiaceae</taxon>
        <taxon>Janibacter</taxon>
    </lineage>
</organism>
<evidence type="ECO:0000313" key="3">
    <source>
        <dbReference type="Proteomes" id="UP001381003"/>
    </source>
</evidence>
<proteinExistence type="predicted"/>
<evidence type="ECO:0008006" key="4">
    <source>
        <dbReference type="Google" id="ProtNLM"/>
    </source>
</evidence>
<gene>
    <name evidence="2" type="ORF">N5P18_14890</name>
</gene>
<evidence type="ECO:0000313" key="2">
    <source>
        <dbReference type="EMBL" id="WWF06984.1"/>
    </source>
</evidence>
<name>A0ABZ2FJP1_9MICO</name>
<reference evidence="2 3" key="1">
    <citation type="submission" date="2022-09" db="EMBL/GenBank/DDBJ databases">
        <title>Complete genome sequence of Janibacter terrae strain COS04-44, PCL-degrading bacteria isolated from oil spilled coast.</title>
        <authorList>
            <person name="Park H."/>
            <person name="Kim J.Y."/>
            <person name="An S.H."/>
            <person name="Lee C.M."/>
            <person name="Weon H.-Y."/>
        </authorList>
    </citation>
    <scope>NUCLEOTIDE SEQUENCE [LARGE SCALE GENOMIC DNA]</scope>
    <source>
        <strain evidence="2 3">COS04-44</strain>
    </source>
</reference>
<accession>A0ABZ2FJP1</accession>
<feature type="compositionally biased region" description="Basic residues" evidence="1">
    <location>
        <begin position="13"/>
        <end position="24"/>
    </location>
</feature>
<feature type="region of interest" description="Disordered" evidence="1">
    <location>
        <begin position="1"/>
        <end position="64"/>
    </location>
</feature>
<evidence type="ECO:0000256" key="1">
    <source>
        <dbReference type="SAM" id="MobiDB-lite"/>
    </source>
</evidence>
<protein>
    <recommendedName>
        <fullName evidence="4">Transposase IS204/IS1001/IS1096/IS1165 helix-turn-helix domain-containing protein</fullName>
    </recommendedName>
</protein>
<dbReference type="EMBL" id="CP104874">
    <property type="protein sequence ID" value="WWF06984.1"/>
    <property type="molecule type" value="Genomic_DNA"/>
</dbReference>